<dbReference type="Pfam" id="PF03663">
    <property type="entry name" value="Glyco_hydro_76"/>
    <property type="match status" value="1"/>
</dbReference>
<keyword evidence="4" id="KW-1185">Reference proteome</keyword>
<name>A0A2S4L9L8_9HYPO</name>
<accession>A0A2S4L9L8</accession>
<gene>
    <name evidence="3" type="ORF">TPAR_00682</name>
</gene>
<evidence type="ECO:0000313" key="3">
    <source>
        <dbReference type="EMBL" id="POR39130.1"/>
    </source>
</evidence>
<keyword evidence="2" id="KW-0732">Signal</keyword>
<feature type="compositionally biased region" description="Basic and acidic residues" evidence="1">
    <location>
        <begin position="554"/>
        <end position="582"/>
    </location>
</feature>
<dbReference type="STRING" id="94208.A0A2S4L9L8"/>
<organism evidence="3 4">
    <name type="scientific">Tolypocladium paradoxum</name>
    <dbReference type="NCBI Taxonomy" id="94208"/>
    <lineage>
        <taxon>Eukaryota</taxon>
        <taxon>Fungi</taxon>
        <taxon>Dikarya</taxon>
        <taxon>Ascomycota</taxon>
        <taxon>Pezizomycotina</taxon>
        <taxon>Sordariomycetes</taxon>
        <taxon>Hypocreomycetidae</taxon>
        <taxon>Hypocreales</taxon>
        <taxon>Ophiocordycipitaceae</taxon>
        <taxon>Tolypocladium</taxon>
    </lineage>
</organism>
<dbReference type="AlphaFoldDB" id="A0A2S4L9L8"/>
<proteinExistence type="predicted"/>
<dbReference type="EMBL" id="PKSG01000071">
    <property type="protein sequence ID" value="POR39130.1"/>
    <property type="molecule type" value="Genomic_DNA"/>
</dbReference>
<evidence type="ECO:0008006" key="5">
    <source>
        <dbReference type="Google" id="ProtNLM"/>
    </source>
</evidence>
<evidence type="ECO:0000256" key="1">
    <source>
        <dbReference type="SAM" id="MobiDB-lite"/>
    </source>
</evidence>
<dbReference type="Proteomes" id="UP000237481">
    <property type="component" value="Unassembled WGS sequence"/>
</dbReference>
<dbReference type="InterPro" id="IPR005198">
    <property type="entry name" value="Glyco_hydro_76"/>
</dbReference>
<evidence type="ECO:0000256" key="2">
    <source>
        <dbReference type="SAM" id="SignalP"/>
    </source>
</evidence>
<dbReference type="InterPro" id="IPR053169">
    <property type="entry name" value="MUG_Protein"/>
</dbReference>
<feature type="region of interest" description="Disordered" evidence="1">
    <location>
        <begin position="509"/>
        <end position="536"/>
    </location>
</feature>
<feature type="region of interest" description="Disordered" evidence="1">
    <location>
        <begin position="552"/>
        <end position="584"/>
    </location>
</feature>
<dbReference type="SUPFAM" id="SSF48208">
    <property type="entry name" value="Six-hairpin glycosidases"/>
    <property type="match status" value="1"/>
</dbReference>
<dbReference type="PANTHER" id="PTHR47791:SF2">
    <property type="entry name" value="ENDO MANNANASE, GH76 FAMILY (EUROFUNG)"/>
    <property type="match status" value="1"/>
</dbReference>
<dbReference type="GO" id="GO:0005975">
    <property type="term" value="P:carbohydrate metabolic process"/>
    <property type="evidence" value="ECO:0007669"/>
    <property type="project" value="InterPro"/>
</dbReference>
<feature type="chain" id="PRO_5015477802" description="Glycosyl hydrolase" evidence="2">
    <location>
        <begin position="22"/>
        <end position="603"/>
    </location>
</feature>
<feature type="compositionally biased region" description="Polar residues" evidence="1">
    <location>
        <begin position="513"/>
        <end position="531"/>
    </location>
</feature>
<evidence type="ECO:0000313" key="4">
    <source>
        <dbReference type="Proteomes" id="UP000237481"/>
    </source>
</evidence>
<comment type="caution">
    <text evidence="3">The sequence shown here is derived from an EMBL/GenBank/DDBJ whole genome shotgun (WGS) entry which is preliminary data.</text>
</comment>
<feature type="signal peptide" evidence="2">
    <location>
        <begin position="1"/>
        <end position="21"/>
    </location>
</feature>
<sequence length="603" mass="66195">MARRLLAGSLAGVLLLQSVVAFTFPPGKLELGPVDPPDSWGALESELKGIDPVHSPSSREVGGRADAGCGTQVLEDAFYALTVLQNSYFDAVNGTWPSSIDWTGAVVETVVAGMLTTLTQSLWSDDFGSDANWKQKENLVSSVYAQVVHSFFGQNAQAIKDQAYDDMLWVVLGWVEATKFVKLHSELHYPGTEHDCKNLPTQLGRAMQTSSWQGHNWLCTFAGRARAFWDLSAAGWDTKLCHGGMIWNPRLIPYKNAITNELWISASIAMYQQFPNDTVKQSWAAKDHAYLTAATEGYKWLQGVNMTNKQGLYVDGYHVDGSKPGNVECDQRDEMVYTYNQGVILTGQRGLWCATGSASYLEEGHRLIRSVITATGWDLDKNTPVDTASDGLPPWRGIGRGGVLEEQCDAGGTCSQDAQTFKGIFFHHLTAFCAPIEPIDVKDGMAVNARQYRSVKATHDKACGTYLGWVKHNVDAAMKTRDGAGRFGMWWGAGARTSGAIMASGDGIDHMAPNTTDYRNKGTPQDETWGSNKWEPGSKSVKLPCADLVLQPSSDRRELRRETLPHLAGRSDDPNDRGRGRTVETQAGAIALLRAYWELSQSR</sequence>
<dbReference type="OrthoDB" id="4104179at2759"/>
<dbReference type="InterPro" id="IPR008928">
    <property type="entry name" value="6-hairpin_glycosidase_sf"/>
</dbReference>
<dbReference type="PANTHER" id="PTHR47791">
    <property type="entry name" value="MEIOTICALLY UP-REGULATED GENE 191 PROTEIN"/>
    <property type="match status" value="1"/>
</dbReference>
<reference evidence="3 4" key="1">
    <citation type="submission" date="2018-01" db="EMBL/GenBank/DDBJ databases">
        <title>Harnessing the power of phylogenomics to disentangle the directionality and signatures of interkingdom host jumping in the parasitic fungal genus Tolypocladium.</title>
        <authorList>
            <person name="Quandt C.A."/>
            <person name="Patterson W."/>
            <person name="Spatafora J.W."/>
        </authorList>
    </citation>
    <scope>NUCLEOTIDE SEQUENCE [LARGE SCALE GENOMIC DNA]</scope>
    <source>
        <strain evidence="3 4">NRBC 100945</strain>
    </source>
</reference>
<protein>
    <recommendedName>
        <fullName evidence="5">Glycosyl hydrolase</fullName>
    </recommendedName>
</protein>
<dbReference type="Gene3D" id="1.50.10.20">
    <property type="match status" value="1"/>
</dbReference>